<reference evidence="1 2" key="1">
    <citation type="submission" date="2024-04" db="EMBL/GenBank/DDBJ databases">
        <title>Tritrichomonas musculus Genome.</title>
        <authorList>
            <person name="Alves-Ferreira E."/>
            <person name="Grigg M."/>
            <person name="Lorenzi H."/>
            <person name="Galac M."/>
        </authorList>
    </citation>
    <scope>NUCLEOTIDE SEQUENCE [LARGE SCALE GENOMIC DNA]</scope>
    <source>
        <strain evidence="1 2">EAF2021</strain>
    </source>
</reference>
<evidence type="ECO:0000313" key="2">
    <source>
        <dbReference type="Proteomes" id="UP001470230"/>
    </source>
</evidence>
<comment type="caution">
    <text evidence="1">The sequence shown here is derived from an EMBL/GenBank/DDBJ whole genome shotgun (WGS) entry which is preliminary data.</text>
</comment>
<keyword evidence="2" id="KW-1185">Reference proteome</keyword>
<dbReference type="Proteomes" id="UP001470230">
    <property type="component" value="Unassembled WGS sequence"/>
</dbReference>
<gene>
    <name evidence="1" type="ORF">M9Y10_031140</name>
</gene>
<sequence>MMIYQDPSIAIQEPDNQPEKKVVKKRGTSAECKKTKSILENFKPEISVAYIGLCQRFGNGITHLECQKLAEVISLKTNIKLDRESRRRFPMLIKWFDDHWDNIVPNLQNVRMTAKTNLAEVAQDCFNF</sequence>
<evidence type="ECO:0000313" key="1">
    <source>
        <dbReference type="EMBL" id="KAK8840196.1"/>
    </source>
</evidence>
<organism evidence="1 2">
    <name type="scientific">Tritrichomonas musculus</name>
    <dbReference type="NCBI Taxonomy" id="1915356"/>
    <lineage>
        <taxon>Eukaryota</taxon>
        <taxon>Metamonada</taxon>
        <taxon>Parabasalia</taxon>
        <taxon>Tritrichomonadida</taxon>
        <taxon>Tritrichomonadidae</taxon>
        <taxon>Tritrichomonas</taxon>
    </lineage>
</organism>
<protein>
    <submittedName>
        <fullName evidence="1">Uncharacterized protein</fullName>
    </submittedName>
</protein>
<accession>A0ABR2H2R7</accession>
<name>A0ABR2H2R7_9EUKA</name>
<dbReference type="EMBL" id="JAPFFF010000048">
    <property type="protein sequence ID" value="KAK8840196.1"/>
    <property type="molecule type" value="Genomic_DNA"/>
</dbReference>
<proteinExistence type="predicted"/>